<evidence type="ECO:0000313" key="4">
    <source>
        <dbReference type="Proteomes" id="UP000267804"/>
    </source>
</evidence>
<organism evidence="3 4">
    <name type="scientific">Micromonospora tulbaghiae</name>
    <dbReference type="NCBI Taxonomy" id="479978"/>
    <lineage>
        <taxon>Bacteria</taxon>
        <taxon>Bacillati</taxon>
        <taxon>Actinomycetota</taxon>
        <taxon>Actinomycetes</taxon>
        <taxon>Micromonosporales</taxon>
        <taxon>Micromonosporaceae</taxon>
        <taxon>Micromonospora</taxon>
    </lineage>
</organism>
<dbReference type="Proteomes" id="UP000267804">
    <property type="component" value="Chromosome"/>
</dbReference>
<dbReference type="AlphaFoldDB" id="A0A386WMM6"/>
<dbReference type="KEGG" id="mtua:CSH63_14690"/>
<keyword evidence="2" id="KW-1133">Transmembrane helix</keyword>
<sequence>MTEMDELRRAMRATERADGLDIADIMRRGRRLRRRRRVGAGVAAAVATVAVAVGVDAVATRPGPPDLPAGEPVATASTGTPPPTPTAAPAPTESPLRPLGTVVDSGIRYGTDARVFFMVPVDVPELPRVTIGLVAGRRAPDGHLTSDFLVNDVSGSDRRAGFHEIGYDQQRVPTDTPVPTFGYFVGPAARIVGTVGGRQVEAKLARWSEDRQVVIFWFDPATLAPGTPLDGITARDPQGRRL</sequence>
<dbReference type="EMBL" id="CP024087">
    <property type="protein sequence ID" value="AYF28680.1"/>
    <property type="molecule type" value="Genomic_DNA"/>
</dbReference>
<keyword evidence="2" id="KW-0812">Transmembrane</keyword>
<keyword evidence="2" id="KW-0472">Membrane</keyword>
<evidence type="ECO:0000256" key="2">
    <source>
        <dbReference type="SAM" id="Phobius"/>
    </source>
</evidence>
<feature type="region of interest" description="Disordered" evidence="1">
    <location>
        <begin position="61"/>
        <end position="99"/>
    </location>
</feature>
<evidence type="ECO:0000256" key="1">
    <source>
        <dbReference type="SAM" id="MobiDB-lite"/>
    </source>
</evidence>
<protein>
    <submittedName>
        <fullName evidence="3">Uncharacterized protein</fullName>
    </submittedName>
</protein>
<evidence type="ECO:0000313" key="3">
    <source>
        <dbReference type="EMBL" id="AYF28680.1"/>
    </source>
</evidence>
<accession>A0A386WMM6</accession>
<name>A0A386WMM6_9ACTN</name>
<reference evidence="3 4" key="1">
    <citation type="submission" date="2017-10" db="EMBL/GenBank/DDBJ databases">
        <title>Integration of genomic and chemical information greatly accelerates assignment of the full stereostructure of myelolactone, a potent inhibitor of myeloma from a marine-derived Micromonospora.</title>
        <authorList>
            <person name="Kim M.C."/>
            <person name="Machado H."/>
            <person name="Jensen P.R."/>
            <person name="Fenical W."/>
        </authorList>
    </citation>
    <scope>NUCLEOTIDE SEQUENCE [LARGE SCALE GENOMIC DNA]</scope>
    <source>
        <strain evidence="3 4">CNY-010</strain>
    </source>
</reference>
<gene>
    <name evidence="3" type="ORF">CSH63_14690</name>
</gene>
<proteinExistence type="predicted"/>
<feature type="transmembrane region" description="Helical" evidence="2">
    <location>
        <begin position="38"/>
        <end position="59"/>
    </location>
</feature>